<accession>A0A9N9XDQ5</accession>
<organism evidence="1 2">
    <name type="scientific">Diabrotica balteata</name>
    <name type="common">Banded cucumber beetle</name>
    <dbReference type="NCBI Taxonomy" id="107213"/>
    <lineage>
        <taxon>Eukaryota</taxon>
        <taxon>Metazoa</taxon>
        <taxon>Ecdysozoa</taxon>
        <taxon>Arthropoda</taxon>
        <taxon>Hexapoda</taxon>
        <taxon>Insecta</taxon>
        <taxon>Pterygota</taxon>
        <taxon>Neoptera</taxon>
        <taxon>Endopterygota</taxon>
        <taxon>Coleoptera</taxon>
        <taxon>Polyphaga</taxon>
        <taxon>Cucujiformia</taxon>
        <taxon>Chrysomeloidea</taxon>
        <taxon>Chrysomelidae</taxon>
        <taxon>Galerucinae</taxon>
        <taxon>Diabroticina</taxon>
        <taxon>Diabroticites</taxon>
        <taxon>Diabrotica</taxon>
    </lineage>
</organism>
<sequence length="613" mass="67250">MLKKILVLCLAILDEILNIIGVITANNASILQGATVRIVTVFSNVLPPLPPGMPPFPNDIGNAITEWLTVNQKSIEAAINKAFDGLDKFPAYPEEINIVSSPWLREHQGMLVLAILKVYSQVPPPPKVPDNGNCEIAQTVNLDLTHEVTSVEISDESIETQTVRVEKSLDKKKENNDNQILSVANSIKSSINLQTCAVTYVAGYVYYKIIKNLNCIQYQEGLLKDNKTLNKRGFFSNSVKGVVHIFFDFWGSLLKNANGFIQSLLTANVFNPAFSTLEDISRLLTIIATTVEEFAEFYSKALDKLKDAIINAVVPSYPVTKLETIASSNNFIIFLSTISDAITVVVHFFSKIIDILLKTSAQLPFTSSIENAIKTVYEKGFDILYQIISQFEGIVEKFWSLSLPGSLGSIVGDLWEGIVKTFLVLGDGLIDISRQFLESFPTIPKDIAYINILIASLNGIDDGAYSIFTFINQIQNIFANLQIPKLPFIPYFDLASFQNIAAFGVESLFDVTNAISDALPGLLDGNNFFLSNDIGKLLSSITSKLFPNLGLPVISGGPIEIYTVTTASTTTSTTPLPINVGPWWDPSGASYPMFGTIGPNDTAPTFPDLPIYR</sequence>
<keyword evidence="2" id="KW-1185">Reference proteome</keyword>
<dbReference type="EMBL" id="OU898280">
    <property type="protein sequence ID" value="CAG9835455.1"/>
    <property type="molecule type" value="Genomic_DNA"/>
</dbReference>
<evidence type="ECO:0000313" key="2">
    <source>
        <dbReference type="Proteomes" id="UP001153709"/>
    </source>
</evidence>
<dbReference type="OrthoDB" id="10632281at2759"/>
<gene>
    <name evidence="1" type="ORF">DIABBA_LOCUS8645</name>
</gene>
<protein>
    <submittedName>
        <fullName evidence="1">Uncharacterized protein</fullName>
    </submittedName>
</protein>
<evidence type="ECO:0000313" key="1">
    <source>
        <dbReference type="EMBL" id="CAG9835455.1"/>
    </source>
</evidence>
<proteinExistence type="predicted"/>
<reference evidence="1" key="1">
    <citation type="submission" date="2022-01" db="EMBL/GenBank/DDBJ databases">
        <authorList>
            <person name="King R."/>
        </authorList>
    </citation>
    <scope>NUCLEOTIDE SEQUENCE</scope>
</reference>
<name>A0A9N9XDQ5_DIABA</name>
<dbReference type="Proteomes" id="UP001153709">
    <property type="component" value="Chromosome 5"/>
</dbReference>
<dbReference type="AlphaFoldDB" id="A0A9N9XDQ5"/>